<dbReference type="Proteomes" id="UP000218767">
    <property type="component" value="Unassembled WGS sequence"/>
</dbReference>
<dbReference type="AlphaFoldDB" id="A0A2A4X1Z4"/>
<name>A0A2A4X1Z4_9GAMM</name>
<accession>A0A2A4X1Z4</accession>
<evidence type="ECO:0000256" key="1">
    <source>
        <dbReference type="SAM" id="Phobius"/>
    </source>
</evidence>
<dbReference type="EMBL" id="NVUL01000054">
    <property type="protein sequence ID" value="PCI76658.1"/>
    <property type="molecule type" value="Genomic_DNA"/>
</dbReference>
<evidence type="ECO:0000313" key="2">
    <source>
        <dbReference type="EMBL" id="PCI76658.1"/>
    </source>
</evidence>
<reference evidence="3" key="1">
    <citation type="submission" date="2017-08" db="EMBL/GenBank/DDBJ databases">
        <title>A dynamic microbial community with high functional redundancy inhabits the cold, oxic subseafloor aquifer.</title>
        <authorList>
            <person name="Tully B.J."/>
            <person name="Wheat C.G."/>
            <person name="Glazer B.T."/>
            <person name="Huber J.A."/>
        </authorList>
    </citation>
    <scope>NUCLEOTIDE SEQUENCE [LARGE SCALE GENOMIC DNA]</scope>
</reference>
<keyword evidence="1" id="KW-1133">Transmembrane helix</keyword>
<keyword evidence="1" id="KW-0812">Transmembrane</keyword>
<protein>
    <submittedName>
        <fullName evidence="2">Uncharacterized protein</fullName>
    </submittedName>
</protein>
<organism evidence="2 3">
    <name type="scientific">SAR86 cluster bacterium</name>
    <dbReference type="NCBI Taxonomy" id="2030880"/>
    <lineage>
        <taxon>Bacteria</taxon>
        <taxon>Pseudomonadati</taxon>
        <taxon>Pseudomonadota</taxon>
        <taxon>Gammaproteobacteria</taxon>
        <taxon>SAR86 cluster</taxon>
    </lineage>
</organism>
<comment type="caution">
    <text evidence="2">The sequence shown here is derived from an EMBL/GenBank/DDBJ whole genome shotgun (WGS) entry which is preliminary data.</text>
</comment>
<sequence>MLGKLLLTLAVMIIAFFFVRQRDMKEKSSPARTTLPPARPVNKAVEQEGHNLSADMRLGAYMFLVLVVGLGTTLYYFQWQDDHSILTVRLHSDGQTEAIVYQVYKFQMAERSFTTLEGILVTVASSERMEVEGL</sequence>
<proteinExistence type="predicted"/>
<evidence type="ECO:0000313" key="3">
    <source>
        <dbReference type="Proteomes" id="UP000218767"/>
    </source>
</evidence>
<keyword evidence="1" id="KW-0472">Membrane</keyword>
<feature type="transmembrane region" description="Helical" evidence="1">
    <location>
        <begin position="58"/>
        <end position="77"/>
    </location>
</feature>
<gene>
    <name evidence="2" type="ORF">COB20_10040</name>
</gene>